<dbReference type="Proteomes" id="UP000754883">
    <property type="component" value="Unassembled WGS sequence"/>
</dbReference>
<dbReference type="InterPro" id="IPR036259">
    <property type="entry name" value="MFS_trans_sf"/>
</dbReference>
<evidence type="ECO:0000256" key="7">
    <source>
        <dbReference type="SAM" id="MobiDB-lite"/>
    </source>
</evidence>
<evidence type="ECO:0000256" key="4">
    <source>
        <dbReference type="ARBA" id="ARBA00022989"/>
    </source>
</evidence>
<comment type="similarity">
    <text evidence="6">Belongs to the major facilitator superfamily. Allantoate permease family.</text>
</comment>
<evidence type="ECO:0000256" key="1">
    <source>
        <dbReference type="ARBA" id="ARBA00004141"/>
    </source>
</evidence>
<evidence type="ECO:0000313" key="10">
    <source>
        <dbReference type="Proteomes" id="UP000754883"/>
    </source>
</evidence>
<feature type="region of interest" description="Disordered" evidence="7">
    <location>
        <begin position="454"/>
        <end position="474"/>
    </location>
</feature>
<accession>A0A9N9U664</accession>
<feature type="transmembrane region" description="Helical" evidence="8">
    <location>
        <begin position="261"/>
        <end position="287"/>
    </location>
</feature>
<feature type="transmembrane region" description="Helical" evidence="8">
    <location>
        <begin position="326"/>
        <end position="345"/>
    </location>
</feature>
<feature type="transmembrane region" description="Helical" evidence="8">
    <location>
        <begin position="192"/>
        <end position="213"/>
    </location>
</feature>
<dbReference type="AlphaFoldDB" id="A0A9N9U664"/>
<feature type="transmembrane region" description="Helical" evidence="8">
    <location>
        <begin position="124"/>
        <end position="144"/>
    </location>
</feature>
<name>A0A9N9U664_9HYPO</name>
<dbReference type="GO" id="GO:0016020">
    <property type="term" value="C:membrane"/>
    <property type="evidence" value="ECO:0007669"/>
    <property type="project" value="UniProtKB-SubCell"/>
</dbReference>
<dbReference type="Gene3D" id="1.20.1250.20">
    <property type="entry name" value="MFS general substrate transporter like domains"/>
    <property type="match status" value="1"/>
</dbReference>
<keyword evidence="2" id="KW-0813">Transport</keyword>
<feature type="transmembrane region" description="Helical" evidence="8">
    <location>
        <begin position="422"/>
        <end position="443"/>
    </location>
</feature>
<dbReference type="InterPro" id="IPR011701">
    <property type="entry name" value="MFS"/>
</dbReference>
<dbReference type="PANTHER" id="PTHR43791:SF15">
    <property type="entry name" value="TRANSPORTER SEO1-RELATED"/>
    <property type="match status" value="1"/>
</dbReference>
<dbReference type="SUPFAM" id="SSF103473">
    <property type="entry name" value="MFS general substrate transporter"/>
    <property type="match status" value="1"/>
</dbReference>
<feature type="transmembrane region" description="Helical" evidence="8">
    <location>
        <begin position="159"/>
        <end position="180"/>
    </location>
</feature>
<dbReference type="PANTHER" id="PTHR43791">
    <property type="entry name" value="PERMEASE-RELATED"/>
    <property type="match status" value="1"/>
</dbReference>
<comment type="caution">
    <text evidence="9">The sequence shown here is derived from an EMBL/GenBank/DDBJ whole genome shotgun (WGS) entry which is preliminary data.</text>
</comment>
<feature type="transmembrane region" description="Helical" evidence="8">
    <location>
        <begin position="388"/>
        <end position="410"/>
    </location>
</feature>
<feature type="compositionally biased region" description="Polar residues" evidence="7">
    <location>
        <begin position="456"/>
        <end position="474"/>
    </location>
</feature>
<keyword evidence="10" id="KW-1185">Reference proteome</keyword>
<comment type="subcellular location">
    <subcellularLocation>
        <location evidence="1">Membrane</location>
        <topology evidence="1">Multi-pass membrane protein</topology>
    </subcellularLocation>
</comment>
<evidence type="ECO:0000256" key="5">
    <source>
        <dbReference type="ARBA" id="ARBA00023136"/>
    </source>
</evidence>
<feature type="transmembrane region" description="Helical" evidence="8">
    <location>
        <begin position="299"/>
        <end position="320"/>
    </location>
</feature>
<dbReference type="OrthoDB" id="3639251at2759"/>
<evidence type="ECO:0000256" key="2">
    <source>
        <dbReference type="ARBA" id="ARBA00022448"/>
    </source>
</evidence>
<reference evidence="10" key="1">
    <citation type="submission" date="2019-06" db="EMBL/GenBank/DDBJ databases">
        <authorList>
            <person name="Broberg M."/>
        </authorList>
    </citation>
    <scope>NUCLEOTIDE SEQUENCE [LARGE SCALE GENOMIC DNA]</scope>
</reference>
<evidence type="ECO:0008006" key="11">
    <source>
        <dbReference type="Google" id="ProtNLM"/>
    </source>
</evidence>
<feature type="transmembrane region" description="Helical" evidence="8">
    <location>
        <begin position="357"/>
        <end position="376"/>
    </location>
</feature>
<dbReference type="FunFam" id="1.20.1250.20:FF:000065">
    <property type="entry name" value="Putative MFS pantothenate transporter"/>
    <property type="match status" value="1"/>
</dbReference>
<evidence type="ECO:0000256" key="6">
    <source>
        <dbReference type="ARBA" id="ARBA00037968"/>
    </source>
</evidence>
<evidence type="ECO:0000256" key="3">
    <source>
        <dbReference type="ARBA" id="ARBA00022692"/>
    </source>
</evidence>
<keyword evidence="3 8" id="KW-0812">Transmembrane</keyword>
<evidence type="ECO:0000313" key="9">
    <source>
        <dbReference type="EMBL" id="CAG9975942.1"/>
    </source>
</evidence>
<protein>
    <recommendedName>
        <fullName evidence="11">Transporter SEO1</fullName>
    </recommendedName>
</protein>
<dbReference type="GO" id="GO:0022857">
    <property type="term" value="F:transmembrane transporter activity"/>
    <property type="evidence" value="ECO:0007669"/>
    <property type="project" value="InterPro"/>
</dbReference>
<keyword evidence="4 8" id="KW-1133">Transmembrane helix</keyword>
<reference evidence="9 10" key="2">
    <citation type="submission" date="2021-10" db="EMBL/GenBank/DDBJ databases">
        <authorList>
            <person name="Piombo E."/>
        </authorList>
    </citation>
    <scope>NUCLEOTIDE SEQUENCE [LARGE SCALE GENOMIC DNA]</scope>
</reference>
<evidence type="ECO:0000256" key="8">
    <source>
        <dbReference type="SAM" id="Phobius"/>
    </source>
</evidence>
<sequence length="486" mass="54281">MAGRPWWKIRWFADSDSPEERKLIVKLDLLIVPYVFLAYWVKYIDQSNLNNAYVSGMKEDLGFYGNELVQFQTMYTVGAVVGQLPFMLLLTHVPLYWLIPAVDVLWGIFTLLQFRANSYSELMAYRFFVGFFEAAFYPAVHYMFGCWYRKDEISRRAGIFYNGTTLGVLTAGLIQAGASARLHNVHGLAGWRWMYIICALITIPVGILGVFVIPGTPAMPNRFVLKQADIDRSTSRLKAAGHSTSGKFEWKSVVQVIKNPIFWALLTTMTLFWNSGGSQGSGAYLLWLKSLNRYSTPRLNELGTLQAVCGIFFVLATAFASDLLVGPVWALTGGHIFNIVGLSILLKWDVPEGAKWFAFMTNFSAAATSTVVYGWVNHVMRHSPVQRAITLIIGTAWAQSSTAWVSLFTYPTVEAPRFTKGFAFGIAMSTLLIIISHPLSWWIKSRETRAADEETSFGSSTLQNDTASHSSGPDLTVNTVVVQNKS</sequence>
<dbReference type="Pfam" id="PF07690">
    <property type="entry name" value="MFS_1"/>
    <property type="match status" value="1"/>
</dbReference>
<keyword evidence="5 8" id="KW-0472">Membrane</keyword>
<organism evidence="9 10">
    <name type="scientific">Clonostachys byssicola</name>
    <dbReference type="NCBI Taxonomy" id="160290"/>
    <lineage>
        <taxon>Eukaryota</taxon>
        <taxon>Fungi</taxon>
        <taxon>Dikarya</taxon>
        <taxon>Ascomycota</taxon>
        <taxon>Pezizomycotina</taxon>
        <taxon>Sordariomycetes</taxon>
        <taxon>Hypocreomycetidae</taxon>
        <taxon>Hypocreales</taxon>
        <taxon>Bionectriaceae</taxon>
        <taxon>Clonostachys</taxon>
    </lineage>
</organism>
<proteinExistence type="inferred from homology"/>
<gene>
    <name evidence="9" type="ORF">CBYS24578_00013968</name>
</gene>
<dbReference type="EMBL" id="CABFNO020001273">
    <property type="protein sequence ID" value="CAG9975942.1"/>
    <property type="molecule type" value="Genomic_DNA"/>
</dbReference>